<keyword evidence="6" id="KW-1185">Reference proteome</keyword>
<gene>
    <name evidence="5" type="ORF">NliqN6_1757</name>
</gene>
<dbReference type="GO" id="GO:0000466">
    <property type="term" value="P:maturation of 5.8S rRNA from tricistronic rRNA transcript (SSU-rRNA, 5.8S rRNA, LSU-rRNA)"/>
    <property type="evidence" value="ECO:0007669"/>
    <property type="project" value="TreeGrafter"/>
</dbReference>
<comment type="caution">
    <text evidence="5">The sequence shown here is derived from an EMBL/GenBank/DDBJ whole genome shotgun (WGS) entry which is preliminary data.</text>
</comment>
<reference evidence="5" key="1">
    <citation type="submission" date="2020-07" db="EMBL/GenBank/DDBJ databases">
        <title>Draft Genome Sequence of a Deep-Sea Yeast, Naganishia (Cryptococcus) liquefaciens strain N6.</title>
        <authorList>
            <person name="Han Y.W."/>
            <person name="Kajitani R."/>
            <person name="Morimoto H."/>
            <person name="Parhat M."/>
            <person name="Tsubouchi H."/>
            <person name="Bakenova O."/>
            <person name="Ogata M."/>
            <person name="Argunhan B."/>
            <person name="Aoki R."/>
            <person name="Kajiwara S."/>
            <person name="Itoh T."/>
            <person name="Iwasaki H."/>
        </authorList>
    </citation>
    <scope>NUCLEOTIDE SEQUENCE</scope>
    <source>
        <strain evidence="5">N6</strain>
    </source>
</reference>
<dbReference type="GO" id="GO:0005730">
    <property type="term" value="C:nucleolus"/>
    <property type="evidence" value="ECO:0007669"/>
    <property type="project" value="TreeGrafter"/>
</dbReference>
<dbReference type="InterPro" id="IPR032436">
    <property type="entry name" value="URB1_C"/>
</dbReference>
<dbReference type="Pfam" id="PF11707">
    <property type="entry name" value="Npa1"/>
    <property type="match status" value="1"/>
</dbReference>
<proteinExistence type="predicted"/>
<evidence type="ECO:0000313" key="5">
    <source>
        <dbReference type="EMBL" id="GHJ85355.1"/>
    </source>
</evidence>
<dbReference type="PANTHER" id="PTHR13500:SF0">
    <property type="entry name" value="NUCLEOLAR PRE-RIBOSOMAL-ASSOCIATED PROTEIN 1"/>
    <property type="match status" value="1"/>
</dbReference>
<name>A0A8H3TQH8_9TREE</name>
<organism evidence="5 6">
    <name type="scientific">Naganishia liquefaciens</name>
    <dbReference type="NCBI Taxonomy" id="104408"/>
    <lineage>
        <taxon>Eukaryota</taxon>
        <taxon>Fungi</taxon>
        <taxon>Dikarya</taxon>
        <taxon>Basidiomycota</taxon>
        <taxon>Agaricomycotina</taxon>
        <taxon>Tremellomycetes</taxon>
        <taxon>Filobasidiales</taxon>
        <taxon>Filobasidiaceae</taxon>
        <taxon>Naganishia</taxon>
    </lineage>
</organism>
<dbReference type="SUPFAM" id="SSF48371">
    <property type="entry name" value="ARM repeat"/>
    <property type="match status" value="1"/>
</dbReference>
<dbReference type="InterPro" id="IPR016024">
    <property type="entry name" value="ARM-type_fold"/>
</dbReference>
<dbReference type="Pfam" id="PF26140">
    <property type="entry name" value="HEAT_URB1"/>
    <property type="match status" value="1"/>
</dbReference>
<accession>A0A8H3TQH8</accession>
<evidence type="ECO:0000259" key="3">
    <source>
        <dbReference type="Pfam" id="PF16201"/>
    </source>
</evidence>
<evidence type="ECO:0000259" key="4">
    <source>
        <dbReference type="Pfam" id="PF26140"/>
    </source>
</evidence>
<protein>
    <recommendedName>
        <fullName evidence="7">Nucleolar pre-ribosomal-associated protein 1</fullName>
    </recommendedName>
</protein>
<feature type="region of interest" description="Disordered" evidence="1">
    <location>
        <begin position="45"/>
        <end position="79"/>
    </location>
</feature>
<sequence length="2085" mass="229920">MNVTPEFRAIEEAASQIVQQESNFFIFCMEFSQGHEVAGIDPKGLDTEGELTSMGAQKRKRSDLKAEDGNGKGGTDAARRTYKTGKEIQSAIEFASKDSLEAVNNQIRVPFSQQPVPITHPNVVLIQNYLALSPKMDEIFQAWKTGIERKQEGVMEGSVQLLASIIALLTPLPYFRPILMTVADRVLDSGEMYSNSLCRLVLSSKRDHSQIGMSLITALAYIDPSSITSSSSAGGILKSGRHGDGSNHVSRLTLNVWTTLADGGGLKVLPKLLSMRRKGGFAVDADPLDRPDIRHLTLRFMSAYFSHPLLLAASKQLLAPLFANMKDDPPLTIYRAFQALWNHLNASGSAGVNRRTAVSLLTEQSIEGILRLYGRDSEDEATSKTGNVTPAEMAHEFLLKTCTEPGTGICFADQGWYKRKGKARLTDIVTGTNEDALATGLVDVEEDGGRGEGGIFHVGMVHNKVLGNVVRKVGPKTVDDARMAQLVEAILRACPELVAGYWPHSGLSVEPRLNAKWLATIAFLGKITLLPMPNITTFYLQSSLSAELSGPSERIPKATPPAVATMIEAILPAPLTKAHLTKGLSHPVGLLQHQTALALARCLRKLRQVQELLAKIGADAQDDLPENERDKENVWIRRSRELELEARKRVPEVGVVIAFAQKSAASQALQASLEEEDNSAKARAELLTESALRLFGLYYQALPTMAAEFKFDVGKLLVSASSAKAEAQARKAAREGSVMDETGSIASVGTTGTAGMGGGFGQARGDVDAFDALSQIHVLELLANVREWDWTGKAAGSAFTYLYHILQLYLATPHSNTKAISEVLLHQALGNSIMFDHDPAELAIWLEMLPRTRKLDIKPSPTTILERLQLLSFLDDCVRRCIKTPYRYLEDVAAFMNEQAGSASTARESPSPLLFTVFEQLQAKLAGHHIAASAGQVILDYVSLLILAFNRKISNVKIALELSRKLQSCIIQAETKRESTLESLRQTCTELSSRIRQLAGGNAGAEQNKLPSLYIEGEDHGEVLRRQLLKACTPNSEFRRTLLSMTDSDSFDYSRALPFEVTLCNVDLKDNDDLFFLKEYYLQTGNADRLPGYCNTLLQGLHMENASDSMVKISAILSAISTTLCVLRDSDSITAFESAKSRVFGAKPLVNILLTTSTDTVVEASISQLVALLRTDNGFDKAVVGHIVNNVAEILSSSSGPDDQTLQTLITRWASFFDGHLAARALPIYLSTVKARSESVRNVASTLLRIVNSPFPILQHFHELIHLGLQNLTAKALRRWIPGIRQSAKSTGRQIETAWQDLARQNDSAPDIQLDLRELPSFKDVDIQLLAVAARVSSAVRRASKSRLEKVEWDIDLVLRLSPLVVACFENADDMSVLGTAFWQTTSLCAFERNAEAAIQMVEIVAKSSPSSFDSVAATLNDLLAQRKFIASLKSLQLVNMLLSTDMKTTITLERSKIVDACIHTLVRELSAQVTLRPEISSYIKTFTHTLSLVQSEAVSAYMSEPILTAVVQSHVTDTSAVQLACAIIDKGDFKTTAIRQQLQLLLFHPDWDKLMQSDPDGNHRRNVAAYAKALFKASPYVACQPSFMEPLLAIFQASQMAADRDIVEIMQIFERQRKASMSALLKLWKGCGSLTAITTDSIGLEHIKRLDPHKVFATCLTFESRQAAFQAQSRLSAFYDITFVLSLTALTFREGNLNGLDMVDILRSNAIGLACCGLASKQGEIRALSAKILASAVAIIERIAFQEKTVVTRILRLLRHGVQPPIDPSKSNAPSRIPFVMAVFFAHALRTTADPSSFLYPLISKFLLQRPIVDFNDVPMLYNLLYAAGQGSKKQRRWMARFIRDGVRSRADWRILQRRHTFALLASLYESAKDVVLQQTILQAVGSMVKIDDAVIQLTEREGLLCWIYTILQEKTLSAEAHQAIAQILEDVTLIMNRKEQRRRDRLNALPDADKSSMLVPRRWVAELCSCIESLSAHSDLSRLRTLSETMLRIALMNPEMGTTYTVASLTERLRQLDIDIDLTASAEWSATVYALCRCGLLWTDSVDSRIAVPVMQSLTARAVSLDSELSRWLVQEWKASRQE</sequence>
<dbReference type="PANTHER" id="PTHR13500">
    <property type="entry name" value="NUCLEOLAR PRERIBOSOMAL-ASSOCIATED PROTEIN 1"/>
    <property type="match status" value="1"/>
</dbReference>
<dbReference type="InterPro" id="IPR021714">
    <property type="entry name" value="URB1_N"/>
</dbReference>
<dbReference type="InterPro" id="IPR059018">
    <property type="entry name" value="HEAT_URB1"/>
</dbReference>
<dbReference type="OrthoDB" id="72892at2759"/>
<feature type="domain" description="URB1 central HEAT repeat" evidence="4">
    <location>
        <begin position="794"/>
        <end position="987"/>
    </location>
</feature>
<evidence type="ECO:0000313" key="6">
    <source>
        <dbReference type="Proteomes" id="UP000620104"/>
    </source>
</evidence>
<evidence type="ECO:0000256" key="1">
    <source>
        <dbReference type="SAM" id="MobiDB-lite"/>
    </source>
</evidence>
<dbReference type="Pfam" id="PF16201">
    <property type="entry name" value="NopRA1"/>
    <property type="match status" value="1"/>
</dbReference>
<feature type="domain" description="URB1 C-terminal" evidence="3">
    <location>
        <begin position="1712"/>
        <end position="1908"/>
    </location>
</feature>
<dbReference type="InterPro" id="IPR039844">
    <property type="entry name" value="URB1"/>
</dbReference>
<dbReference type="GO" id="GO:0000463">
    <property type="term" value="P:maturation of LSU-rRNA from tricistronic rRNA transcript (SSU-rRNA, 5.8S rRNA, LSU-rRNA)"/>
    <property type="evidence" value="ECO:0007669"/>
    <property type="project" value="TreeGrafter"/>
</dbReference>
<feature type="domain" description="URB1 N-terminal" evidence="2">
    <location>
        <begin position="137"/>
        <end position="519"/>
    </location>
</feature>
<dbReference type="EMBL" id="BLZA01000011">
    <property type="protein sequence ID" value="GHJ85355.1"/>
    <property type="molecule type" value="Genomic_DNA"/>
</dbReference>
<evidence type="ECO:0008006" key="7">
    <source>
        <dbReference type="Google" id="ProtNLM"/>
    </source>
</evidence>
<evidence type="ECO:0000259" key="2">
    <source>
        <dbReference type="Pfam" id="PF11707"/>
    </source>
</evidence>
<dbReference type="Proteomes" id="UP000620104">
    <property type="component" value="Unassembled WGS sequence"/>
</dbReference>